<proteinExistence type="predicted"/>
<evidence type="ECO:0000313" key="2">
    <source>
        <dbReference type="EMBL" id="WUT44037.1"/>
    </source>
</evidence>
<evidence type="ECO:0000256" key="1">
    <source>
        <dbReference type="SAM" id="MobiDB-lite"/>
    </source>
</evidence>
<gene>
    <name evidence="2" type="ORF">OG929_17770</name>
</gene>
<protein>
    <submittedName>
        <fullName evidence="2">Uncharacterized protein</fullName>
    </submittedName>
</protein>
<keyword evidence="3" id="KW-1185">Reference proteome</keyword>
<dbReference type="RefSeq" id="WP_329264487.1">
    <property type="nucleotide sequence ID" value="NZ_CP109011.1"/>
</dbReference>
<reference evidence="2" key="1">
    <citation type="submission" date="2022-10" db="EMBL/GenBank/DDBJ databases">
        <title>The complete genomes of actinobacterial strains from the NBC collection.</title>
        <authorList>
            <person name="Joergensen T.S."/>
            <person name="Alvarez Arevalo M."/>
            <person name="Sterndorff E.B."/>
            <person name="Faurdal D."/>
            <person name="Vuksanovic O."/>
            <person name="Mourched A.-S."/>
            <person name="Charusanti P."/>
            <person name="Shaw S."/>
            <person name="Blin K."/>
            <person name="Weber T."/>
        </authorList>
    </citation>
    <scope>NUCLEOTIDE SEQUENCE</scope>
    <source>
        <strain evidence="2">NBC_00686</strain>
    </source>
</reference>
<organism evidence="2 3">
    <name type="scientific">Streptomyces pseudovenezuelae</name>
    <dbReference type="NCBI Taxonomy" id="67350"/>
    <lineage>
        <taxon>Bacteria</taxon>
        <taxon>Bacillati</taxon>
        <taxon>Actinomycetota</taxon>
        <taxon>Actinomycetes</taxon>
        <taxon>Kitasatosporales</taxon>
        <taxon>Streptomycetaceae</taxon>
        <taxon>Streptomyces</taxon>
        <taxon>Streptomyces aurantiacus group</taxon>
    </lineage>
</organism>
<feature type="region of interest" description="Disordered" evidence="1">
    <location>
        <begin position="17"/>
        <end position="39"/>
    </location>
</feature>
<accession>A0ABZ1WWK0</accession>
<name>A0ABZ1WWK0_9ACTN</name>
<dbReference type="EMBL" id="CP109011">
    <property type="protein sequence ID" value="WUT44037.1"/>
    <property type="molecule type" value="Genomic_DNA"/>
</dbReference>
<dbReference type="Proteomes" id="UP001432168">
    <property type="component" value="Chromosome"/>
</dbReference>
<sequence length="62" mass="6403">MDETAPDMTHLACAARGVPVTPGCDSTDNHPAAGRPDPDVSRLAHVSPAGCWTVEPVPPTAR</sequence>
<evidence type="ECO:0000313" key="3">
    <source>
        <dbReference type="Proteomes" id="UP001432168"/>
    </source>
</evidence>